<dbReference type="Proteomes" id="UP001172155">
    <property type="component" value="Unassembled WGS sequence"/>
</dbReference>
<comment type="caution">
    <text evidence="3">The sequence shown here is derived from an EMBL/GenBank/DDBJ whole genome shotgun (WGS) entry which is preliminary data.</text>
</comment>
<dbReference type="EMBL" id="JAUKUD010000004">
    <property type="protein sequence ID" value="KAK0746256.1"/>
    <property type="molecule type" value="Genomic_DNA"/>
</dbReference>
<accession>A0AA40EVQ2</accession>
<protein>
    <recommendedName>
        <fullName evidence="2">DUF7707 domain-containing protein</fullName>
    </recommendedName>
</protein>
<keyword evidence="1" id="KW-0732">Signal</keyword>
<dbReference type="AlphaFoldDB" id="A0AA40EVQ2"/>
<dbReference type="PANTHER" id="PTHR38118:SF2">
    <property type="entry name" value="CDP-ALCOHOL PHOSPHATIDYLTRANSFERASE PROTEIN"/>
    <property type="match status" value="1"/>
</dbReference>
<evidence type="ECO:0000259" key="2">
    <source>
        <dbReference type="Pfam" id="PF24808"/>
    </source>
</evidence>
<evidence type="ECO:0000313" key="4">
    <source>
        <dbReference type="Proteomes" id="UP001172155"/>
    </source>
</evidence>
<keyword evidence="4" id="KW-1185">Reference proteome</keyword>
<gene>
    <name evidence="3" type="ORF">B0T18DRAFT_438283</name>
</gene>
<evidence type="ECO:0000256" key="1">
    <source>
        <dbReference type="SAM" id="SignalP"/>
    </source>
</evidence>
<name>A0AA40EVQ2_9PEZI</name>
<organism evidence="3 4">
    <name type="scientific">Schizothecium vesticola</name>
    <dbReference type="NCBI Taxonomy" id="314040"/>
    <lineage>
        <taxon>Eukaryota</taxon>
        <taxon>Fungi</taxon>
        <taxon>Dikarya</taxon>
        <taxon>Ascomycota</taxon>
        <taxon>Pezizomycotina</taxon>
        <taxon>Sordariomycetes</taxon>
        <taxon>Sordariomycetidae</taxon>
        <taxon>Sordariales</taxon>
        <taxon>Schizotheciaceae</taxon>
        <taxon>Schizothecium</taxon>
    </lineage>
</organism>
<feature type="signal peptide" evidence="1">
    <location>
        <begin position="1"/>
        <end position="19"/>
    </location>
</feature>
<proteinExistence type="predicted"/>
<feature type="domain" description="DUF7707" evidence="2">
    <location>
        <begin position="22"/>
        <end position="124"/>
    </location>
</feature>
<feature type="chain" id="PRO_5041285627" description="DUF7707 domain-containing protein" evidence="1">
    <location>
        <begin position="20"/>
        <end position="195"/>
    </location>
</feature>
<evidence type="ECO:0000313" key="3">
    <source>
        <dbReference type="EMBL" id="KAK0746256.1"/>
    </source>
</evidence>
<dbReference type="InterPro" id="IPR056124">
    <property type="entry name" value="DUF7707"/>
</dbReference>
<sequence>MFTLRTVLLALVGAVAVSADYYIDPNSVDLLTRRFWCNNQLSNCPIICAQTAPPPILSNTCDPETLTYGCVCSDGLQPNMSEYSLTLPFHTCQQWGTQCVKACGSDNACSSSCRQDHPCGAQNPTKVTATLSTTSATATGAGSSSTGPAVFNGLGDGSSSPAKVPGSGASALEFGKAYGLAVVGASLFAGLALGL</sequence>
<dbReference type="PANTHER" id="PTHR38118">
    <property type="entry name" value="ANCHORED CELL WALL PROTEIN 11-RELATED"/>
    <property type="match status" value="1"/>
</dbReference>
<reference evidence="3" key="1">
    <citation type="submission" date="2023-06" db="EMBL/GenBank/DDBJ databases">
        <title>Genome-scale phylogeny and comparative genomics of the fungal order Sordariales.</title>
        <authorList>
            <consortium name="Lawrence Berkeley National Laboratory"/>
            <person name="Hensen N."/>
            <person name="Bonometti L."/>
            <person name="Westerberg I."/>
            <person name="Brannstrom I.O."/>
            <person name="Guillou S."/>
            <person name="Cros-Aarteil S."/>
            <person name="Calhoun S."/>
            <person name="Haridas S."/>
            <person name="Kuo A."/>
            <person name="Mondo S."/>
            <person name="Pangilinan J."/>
            <person name="Riley R."/>
            <person name="LaButti K."/>
            <person name="Andreopoulos B."/>
            <person name="Lipzen A."/>
            <person name="Chen C."/>
            <person name="Yanf M."/>
            <person name="Daum C."/>
            <person name="Ng V."/>
            <person name="Clum A."/>
            <person name="Steindorff A."/>
            <person name="Ohm R."/>
            <person name="Martin F."/>
            <person name="Silar P."/>
            <person name="Natvig D."/>
            <person name="Lalanne C."/>
            <person name="Gautier V."/>
            <person name="Ament-velasquez S.L."/>
            <person name="Kruys A."/>
            <person name="Hutchinson M.I."/>
            <person name="Powell A.J."/>
            <person name="Barry K."/>
            <person name="Miller A.N."/>
            <person name="Grigoriev I.V."/>
            <person name="Debuchy R."/>
            <person name="Gladieux P."/>
            <person name="Thoren M.H."/>
            <person name="Johannesson H."/>
        </authorList>
    </citation>
    <scope>NUCLEOTIDE SEQUENCE</scope>
    <source>
        <strain evidence="3">SMH3187-1</strain>
    </source>
</reference>
<dbReference type="Pfam" id="PF24808">
    <property type="entry name" value="DUF7707"/>
    <property type="match status" value="1"/>
</dbReference>